<dbReference type="InterPro" id="IPR029063">
    <property type="entry name" value="SAM-dependent_MTases_sf"/>
</dbReference>
<name>A0ABP0QVR8_9DINO</name>
<proteinExistence type="predicted"/>
<reference evidence="1 2" key="1">
    <citation type="submission" date="2024-02" db="EMBL/GenBank/DDBJ databases">
        <authorList>
            <person name="Chen Y."/>
            <person name="Shah S."/>
            <person name="Dougan E. K."/>
            <person name="Thang M."/>
            <person name="Chan C."/>
        </authorList>
    </citation>
    <scope>NUCLEOTIDE SEQUENCE [LARGE SCALE GENOMIC DNA]</scope>
</reference>
<dbReference type="Gene3D" id="3.40.50.150">
    <property type="entry name" value="Vaccinia Virus protein VP39"/>
    <property type="match status" value="1"/>
</dbReference>
<evidence type="ECO:0000313" key="2">
    <source>
        <dbReference type="Proteomes" id="UP001642464"/>
    </source>
</evidence>
<evidence type="ECO:0000313" key="1">
    <source>
        <dbReference type="EMBL" id="CAK9092356.1"/>
    </source>
</evidence>
<feature type="non-terminal residue" evidence="1">
    <location>
        <position position="1"/>
    </location>
</feature>
<dbReference type="EMBL" id="CAXAMM010040306">
    <property type="protein sequence ID" value="CAK9092356.1"/>
    <property type="molecule type" value="Genomic_DNA"/>
</dbReference>
<keyword evidence="2" id="KW-1185">Reference proteome</keyword>
<accession>A0ABP0QVR8</accession>
<protein>
    <submittedName>
        <fullName evidence="1">Uncharacterized protein</fullName>
    </submittedName>
</protein>
<gene>
    <name evidence="1" type="ORF">SCF082_LOCUS43464</name>
</gene>
<dbReference type="SUPFAM" id="SSF53335">
    <property type="entry name" value="S-adenosyl-L-methionine-dependent methyltransferases"/>
    <property type="match status" value="1"/>
</dbReference>
<organism evidence="1 2">
    <name type="scientific">Durusdinium trenchii</name>
    <dbReference type="NCBI Taxonomy" id="1381693"/>
    <lineage>
        <taxon>Eukaryota</taxon>
        <taxon>Sar</taxon>
        <taxon>Alveolata</taxon>
        <taxon>Dinophyceae</taxon>
        <taxon>Suessiales</taxon>
        <taxon>Symbiodiniaceae</taxon>
        <taxon>Durusdinium</taxon>
    </lineage>
</organism>
<sequence length="267" mass="29934">EWAQKCHQLINDAHHWIKQILEKHYPSPCIFGDLEGIVLKGSYNPGDDFMTKFHSIDAARVCKKQYCHAHSGDCPLISQDSHLEVAGLPCWDFSIAGKRRMEEGPTNTAFITHAKRMVEKEKLRIQMIKLLYGEHYNIKKLMTETNDAGHSGTSRERIYLILSHKKKTIEIADPVALYEKISQIMRRSVQTAPSDYMISSDGEVLREAAQLAIKRGIPAPAMGTMEVPIKDINRASSVAGNAMHFGVVGLVQMTALASYRLTGSERV</sequence>
<dbReference type="Proteomes" id="UP001642464">
    <property type="component" value="Unassembled WGS sequence"/>
</dbReference>
<comment type="caution">
    <text evidence="1">The sequence shown here is derived from an EMBL/GenBank/DDBJ whole genome shotgun (WGS) entry which is preliminary data.</text>
</comment>